<dbReference type="InterPro" id="IPR027417">
    <property type="entry name" value="P-loop_NTPase"/>
</dbReference>
<protein>
    <submittedName>
        <fullName evidence="1">AAA family ATPase</fullName>
    </submittedName>
</protein>
<name>A0ABT4GUK9_PAEAL</name>
<accession>A0ABT4GUK9</accession>
<organism evidence="1 2">
    <name type="scientific">Paenibacillus alvei</name>
    <name type="common">Bacillus alvei</name>
    <dbReference type="NCBI Taxonomy" id="44250"/>
    <lineage>
        <taxon>Bacteria</taxon>
        <taxon>Bacillati</taxon>
        <taxon>Bacillota</taxon>
        <taxon>Bacilli</taxon>
        <taxon>Bacillales</taxon>
        <taxon>Paenibacillaceae</taxon>
        <taxon>Paenibacillus</taxon>
    </lineage>
</organism>
<dbReference type="RefSeq" id="WP_268599549.1">
    <property type="nucleotide sequence ID" value="NZ_JAMDNP010000011.1"/>
</dbReference>
<dbReference type="Gene3D" id="3.40.50.300">
    <property type="entry name" value="P-loop containing nucleotide triphosphate hydrolases"/>
    <property type="match status" value="1"/>
</dbReference>
<proteinExistence type="predicted"/>
<evidence type="ECO:0000313" key="2">
    <source>
        <dbReference type="Proteomes" id="UP001527181"/>
    </source>
</evidence>
<gene>
    <name evidence="1" type="ORF">M5X12_07240</name>
</gene>
<sequence length="446" mass="50335">MVNYEEQFLSKIIDTNDAQALTRFGIGESDFPTAAGRKACRFIIDFSEQNRGQAPSYATFQAENPDIMYIPDVTDSFEYMARQIKSFSAKLQTKNLIEQESKQIFEENDGITAAELLKKRAEEIILRTHVRTKIANTLDDLGTLIKTEYQRRKEGKSFKMWKTPFDTLNTEIGGLFSGDVYGVMAESGRGKTYLTIKFIDSLLRQGANVFVKSFEVKAYGWLSRLISVMTSEEGVITMDDTSQVVGLPNKAILTGKLDEELEQYFIEMLDRINEYYPGKLYLQAKGDPELTRSLRELEQELQLNPDIDVVVIDPFYSLSDVYGRNANNTTGGAADYTARKLEWIIGEYDVVGIYTIQATIDEKKRTEEEKREIVLPTRDRTKTTKAVVEIATNLFSFDSADGLAKLGVEKGRNGAEDVVIELIALLDYGVLKELDITNGGRDQFIA</sequence>
<reference evidence="1 2" key="1">
    <citation type="submission" date="2022-05" db="EMBL/GenBank/DDBJ databases">
        <title>Genome Sequencing of Bee-Associated Microbes.</title>
        <authorList>
            <person name="Dunlap C."/>
        </authorList>
    </citation>
    <scope>NUCLEOTIDE SEQUENCE [LARGE SCALE GENOMIC DNA]</scope>
    <source>
        <strain evidence="1 2">NRRL B-04010</strain>
    </source>
</reference>
<keyword evidence="2" id="KW-1185">Reference proteome</keyword>
<dbReference type="Proteomes" id="UP001527181">
    <property type="component" value="Unassembled WGS sequence"/>
</dbReference>
<dbReference type="Pfam" id="PF13481">
    <property type="entry name" value="AAA_25"/>
    <property type="match status" value="1"/>
</dbReference>
<comment type="caution">
    <text evidence="1">The sequence shown here is derived from an EMBL/GenBank/DDBJ whole genome shotgun (WGS) entry which is preliminary data.</text>
</comment>
<evidence type="ECO:0000313" key="1">
    <source>
        <dbReference type="EMBL" id="MCY9760369.1"/>
    </source>
</evidence>
<dbReference type="EMBL" id="JAMDNP010000011">
    <property type="protein sequence ID" value="MCY9760369.1"/>
    <property type="molecule type" value="Genomic_DNA"/>
</dbReference>
<dbReference type="SUPFAM" id="SSF52540">
    <property type="entry name" value="P-loop containing nucleoside triphosphate hydrolases"/>
    <property type="match status" value="1"/>
</dbReference>